<keyword evidence="3" id="KW-1185">Reference proteome</keyword>
<organism evidence="2 3">
    <name type="scientific">Aedes aegypti</name>
    <name type="common">Yellowfever mosquito</name>
    <name type="synonym">Culex aegypti</name>
    <dbReference type="NCBI Taxonomy" id="7159"/>
    <lineage>
        <taxon>Eukaryota</taxon>
        <taxon>Metazoa</taxon>
        <taxon>Ecdysozoa</taxon>
        <taxon>Arthropoda</taxon>
        <taxon>Hexapoda</taxon>
        <taxon>Insecta</taxon>
        <taxon>Pterygota</taxon>
        <taxon>Neoptera</taxon>
        <taxon>Endopterygota</taxon>
        <taxon>Diptera</taxon>
        <taxon>Nematocera</taxon>
        <taxon>Culicoidea</taxon>
        <taxon>Culicidae</taxon>
        <taxon>Culicinae</taxon>
        <taxon>Aedini</taxon>
        <taxon>Aedes</taxon>
        <taxon>Stegomyia</taxon>
    </lineage>
</organism>
<evidence type="ECO:0000313" key="1">
    <source>
        <dbReference type="EnsemblMetazoa" id="AAEL020979-PA"/>
    </source>
</evidence>
<dbReference type="EnsemblMetazoa" id="AAEL026072-RA">
    <property type="protein sequence ID" value="AAEL026072-PA"/>
    <property type="gene ID" value="AAEL026072"/>
</dbReference>
<dbReference type="OrthoDB" id="7765971at2759"/>
<reference evidence="2" key="2">
    <citation type="submission" date="2020-05" db="UniProtKB">
        <authorList>
            <consortium name="EnsemblMetazoa"/>
        </authorList>
    </citation>
    <scope>IDENTIFICATION</scope>
    <source>
        <strain evidence="2">LVP_AGWG</strain>
    </source>
</reference>
<dbReference type="AlphaFoldDB" id="A0A6I8U7E6"/>
<gene>
    <name evidence="2" type="primary">110679440</name>
    <name evidence="1" type="synonym">110681187</name>
</gene>
<name>A0A6I8U7E6_AEDAE</name>
<proteinExistence type="predicted"/>
<evidence type="ECO:0000313" key="3">
    <source>
        <dbReference type="Proteomes" id="UP000008820"/>
    </source>
</evidence>
<sequence length="175" mass="19939">MASLHPDLLSLERDQSGLEGAVLLIGETLAELEQSITRLERCPQEVALPWRTAFSNNGGSWWSQQGNLFADRNRLYRALLEVNARMTDPDRDWPPDADVIKQQMCEHRRRYEEHCPVIGVLACHVETLAAIQKQLDAINDRLTVNGKLFREIGLHGDRWLGDFCCNLLENCKEGN</sequence>
<evidence type="ECO:0000313" key="2">
    <source>
        <dbReference type="EnsemblMetazoa" id="AAEL026072-PA"/>
    </source>
</evidence>
<reference evidence="2 3" key="1">
    <citation type="submission" date="2017-06" db="EMBL/GenBank/DDBJ databases">
        <title>Aedes aegypti genome working group (AGWG) sequencing and assembly.</title>
        <authorList>
            <consortium name="Aedes aegypti Genome Working Group (AGWG)"/>
            <person name="Matthews B.J."/>
        </authorList>
    </citation>
    <scope>NUCLEOTIDE SEQUENCE [LARGE SCALE GENOMIC DNA]</scope>
    <source>
        <strain evidence="2 3">LVP_AGWG</strain>
    </source>
</reference>
<dbReference type="EnsemblMetazoa" id="AAEL020979-RA">
    <property type="protein sequence ID" value="AAEL020979-PA"/>
    <property type="gene ID" value="AAEL020979"/>
</dbReference>
<dbReference type="InParanoid" id="A0A6I8U7E6"/>
<accession>A0A6I8U7E6</accession>
<dbReference type="Proteomes" id="UP000008820">
    <property type="component" value="Chromosome 3"/>
</dbReference>
<protein>
    <submittedName>
        <fullName evidence="2">Uncharacterized protein</fullName>
    </submittedName>
</protein>